<evidence type="ECO:0000259" key="1">
    <source>
        <dbReference type="Pfam" id="PF00149"/>
    </source>
</evidence>
<dbReference type="Gene3D" id="3.60.21.10">
    <property type="match status" value="1"/>
</dbReference>
<dbReference type="PANTHER" id="PTHR12905">
    <property type="entry name" value="METALLOPHOSPHOESTERASE"/>
    <property type="match status" value="1"/>
</dbReference>
<protein>
    <submittedName>
        <fullName evidence="2">Ser/Thr protein phosphatase family protein</fullName>
    </submittedName>
</protein>
<dbReference type="Proteomes" id="UP000800039">
    <property type="component" value="Unassembled WGS sequence"/>
</dbReference>
<dbReference type="InterPro" id="IPR004843">
    <property type="entry name" value="Calcineurin-like_PHP"/>
</dbReference>
<dbReference type="OrthoDB" id="630188at2759"/>
<organism evidence="2 3">
    <name type="scientific">Cucurbitaria berberidis CBS 394.84</name>
    <dbReference type="NCBI Taxonomy" id="1168544"/>
    <lineage>
        <taxon>Eukaryota</taxon>
        <taxon>Fungi</taxon>
        <taxon>Dikarya</taxon>
        <taxon>Ascomycota</taxon>
        <taxon>Pezizomycotina</taxon>
        <taxon>Dothideomycetes</taxon>
        <taxon>Pleosporomycetidae</taxon>
        <taxon>Pleosporales</taxon>
        <taxon>Pleosporineae</taxon>
        <taxon>Cucurbitariaceae</taxon>
        <taxon>Cucurbitaria</taxon>
    </lineage>
</organism>
<dbReference type="Pfam" id="PF00149">
    <property type="entry name" value="Metallophos"/>
    <property type="match status" value="1"/>
</dbReference>
<evidence type="ECO:0000313" key="2">
    <source>
        <dbReference type="EMBL" id="KAF1852084.1"/>
    </source>
</evidence>
<dbReference type="GO" id="GO:0016787">
    <property type="term" value="F:hydrolase activity"/>
    <property type="evidence" value="ECO:0007669"/>
    <property type="project" value="InterPro"/>
</dbReference>
<dbReference type="GeneID" id="63847852"/>
<dbReference type="RefSeq" id="XP_040794647.1">
    <property type="nucleotide sequence ID" value="XM_040930600.1"/>
</dbReference>
<feature type="domain" description="Calcineurin-like phosphoesterase" evidence="1">
    <location>
        <begin position="19"/>
        <end position="246"/>
    </location>
</feature>
<dbReference type="InterPro" id="IPR029052">
    <property type="entry name" value="Metallo-depent_PP-like"/>
</dbReference>
<dbReference type="InterPro" id="IPR051693">
    <property type="entry name" value="UPF0046_metallophosphoest"/>
</dbReference>
<comment type="caution">
    <text evidence="2">The sequence shown here is derived from an EMBL/GenBank/DDBJ whole genome shotgun (WGS) entry which is preliminary data.</text>
</comment>
<proteinExistence type="predicted"/>
<sequence>MSTKTSTTTVAPSTHVKTRFLIISDTHSAAPAQESTNNNVPFRSPLPKADVLLHCGDLTMVGHLHEYEQTLDMLNNIDADLKLVIAGNHDISLDAEYYDRKGQYMHRQDGYDKKLPQKAMDFWKGERAQRSGIVYLEEGTYMFALKNGANLRVYASPYQPEFCDWAFPYFRNQDRYNLPEQCTPYAVPIAENPVPDFPAVDVMMTHGPPMGVLDVTRTGENVGCQHLLRAARRCKPRLHCFGHIHEAWGAQRVRWKEGDELDVKSEDHFQKLDAIEPDKGKMAEERAASVNICHGSETAVEFGKETLMVNASIMTIRYKPWNAPWLVDLDLERAK</sequence>
<accession>A0A9P4GVK6</accession>
<dbReference type="PANTHER" id="PTHR12905:SF0">
    <property type="entry name" value="CALCINEURIN-LIKE PHOSPHOESTERASE DOMAIN-CONTAINING PROTEIN"/>
    <property type="match status" value="1"/>
</dbReference>
<keyword evidence="3" id="KW-1185">Reference proteome</keyword>
<dbReference type="EMBL" id="ML976614">
    <property type="protein sequence ID" value="KAF1852084.1"/>
    <property type="molecule type" value="Genomic_DNA"/>
</dbReference>
<evidence type="ECO:0000313" key="3">
    <source>
        <dbReference type="Proteomes" id="UP000800039"/>
    </source>
</evidence>
<name>A0A9P4GVK6_9PLEO</name>
<dbReference type="AlphaFoldDB" id="A0A9P4GVK6"/>
<dbReference type="SUPFAM" id="SSF56300">
    <property type="entry name" value="Metallo-dependent phosphatases"/>
    <property type="match status" value="1"/>
</dbReference>
<gene>
    <name evidence="2" type="ORF">K460DRAFT_325656</name>
</gene>
<dbReference type="CDD" id="cd07379">
    <property type="entry name" value="MPP_239FB"/>
    <property type="match status" value="1"/>
</dbReference>
<reference evidence="2" key="1">
    <citation type="submission" date="2020-01" db="EMBL/GenBank/DDBJ databases">
        <authorList>
            <consortium name="DOE Joint Genome Institute"/>
            <person name="Haridas S."/>
            <person name="Albert R."/>
            <person name="Binder M."/>
            <person name="Bloem J."/>
            <person name="Labutti K."/>
            <person name="Salamov A."/>
            <person name="Andreopoulos B."/>
            <person name="Baker S.E."/>
            <person name="Barry K."/>
            <person name="Bills G."/>
            <person name="Bluhm B.H."/>
            <person name="Cannon C."/>
            <person name="Castanera R."/>
            <person name="Culley D.E."/>
            <person name="Daum C."/>
            <person name="Ezra D."/>
            <person name="Gonzalez J.B."/>
            <person name="Henrissat B."/>
            <person name="Kuo A."/>
            <person name="Liang C."/>
            <person name="Lipzen A."/>
            <person name="Lutzoni F."/>
            <person name="Magnuson J."/>
            <person name="Mondo S."/>
            <person name="Nolan M."/>
            <person name="Ohm R."/>
            <person name="Pangilinan J."/>
            <person name="Park H.-J."/>
            <person name="Ramirez L."/>
            <person name="Alfaro M."/>
            <person name="Sun H."/>
            <person name="Tritt A."/>
            <person name="Yoshinaga Y."/>
            <person name="Zwiers L.-H."/>
            <person name="Turgeon B.G."/>
            <person name="Goodwin S.B."/>
            <person name="Spatafora J.W."/>
            <person name="Crous P.W."/>
            <person name="Grigoriev I.V."/>
        </authorList>
    </citation>
    <scope>NUCLEOTIDE SEQUENCE</scope>
    <source>
        <strain evidence="2">CBS 394.84</strain>
    </source>
</reference>